<dbReference type="AlphaFoldDB" id="A0A1T4JUN9"/>
<sequence>MANKSYKFYGLLLFFILKAISKTMRISIKRNEKIKLNESYIYGFWHNKLVAAGLSLRNIGKSAILASPSKDGELIAIPLEKLGYKVVRGSSGKDSVKSVIALLKLVKNGYNAGTPLDGPKGPIYEVKNGMLYLAQKSGKPIIPFGAAFEKKWVFNKAWDKFQLPKPFSKCICVLGEPILIPKDGDLDEYGKLIKEELLKLDREAERELYNN</sequence>
<dbReference type="SUPFAM" id="SSF69593">
    <property type="entry name" value="Glycerol-3-phosphate (1)-acyltransferase"/>
    <property type="match status" value="1"/>
</dbReference>
<evidence type="ECO:0000313" key="3">
    <source>
        <dbReference type="Proteomes" id="UP000191153"/>
    </source>
</evidence>
<dbReference type="OrthoDB" id="9810508at2"/>
<dbReference type="InterPro" id="IPR007172">
    <property type="entry name" value="DUF374"/>
</dbReference>
<proteinExistence type="predicted"/>
<dbReference type="EMBL" id="FUWX01000004">
    <property type="protein sequence ID" value="SJZ33858.1"/>
    <property type="molecule type" value="Genomic_DNA"/>
</dbReference>
<keyword evidence="3" id="KW-1185">Reference proteome</keyword>
<evidence type="ECO:0000259" key="1">
    <source>
        <dbReference type="Pfam" id="PF04028"/>
    </source>
</evidence>
<feature type="domain" description="DUF374" evidence="1">
    <location>
        <begin position="61"/>
        <end position="122"/>
    </location>
</feature>
<dbReference type="Pfam" id="PF04028">
    <property type="entry name" value="DUF374"/>
    <property type="match status" value="1"/>
</dbReference>
<accession>A0A1T4JUN9</accession>
<organism evidence="2 3">
    <name type="scientific">Cetobacterium ceti</name>
    <dbReference type="NCBI Taxonomy" id="180163"/>
    <lineage>
        <taxon>Bacteria</taxon>
        <taxon>Fusobacteriati</taxon>
        <taxon>Fusobacteriota</taxon>
        <taxon>Fusobacteriia</taxon>
        <taxon>Fusobacteriales</taxon>
        <taxon>Fusobacteriaceae</taxon>
        <taxon>Cetobacterium</taxon>
    </lineage>
</organism>
<gene>
    <name evidence="2" type="ORF">SAMN02745174_00085</name>
</gene>
<dbReference type="STRING" id="180163.SAMN02745174_00085"/>
<dbReference type="Proteomes" id="UP000191153">
    <property type="component" value="Unassembled WGS sequence"/>
</dbReference>
<evidence type="ECO:0000313" key="2">
    <source>
        <dbReference type="EMBL" id="SJZ33858.1"/>
    </source>
</evidence>
<dbReference type="CDD" id="cd07983">
    <property type="entry name" value="LPLAT_DUF374-like"/>
    <property type="match status" value="1"/>
</dbReference>
<reference evidence="2 3" key="1">
    <citation type="submission" date="2017-02" db="EMBL/GenBank/DDBJ databases">
        <authorList>
            <person name="Peterson S.W."/>
        </authorList>
    </citation>
    <scope>NUCLEOTIDE SEQUENCE [LARGE SCALE GENOMIC DNA]</scope>
    <source>
        <strain evidence="2 3">ATCC 700028</strain>
    </source>
</reference>
<protein>
    <recommendedName>
        <fullName evidence="1">DUF374 domain-containing protein</fullName>
    </recommendedName>
</protein>
<dbReference type="RefSeq" id="WP_078692637.1">
    <property type="nucleotide sequence ID" value="NZ_FUWX01000004.1"/>
</dbReference>
<name>A0A1T4JUN9_9FUSO</name>